<dbReference type="InterPro" id="IPR005225">
    <property type="entry name" value="Small_GTP-bd"/>
</dbReference>
<evidence type="ECO:0000256" key="3">
    <source>
        <dbReference type="ARBA" id="ARBA00023134"/>
    </source>
</evidence>
<keyword evidence="1" id="KW-0547">Nucleotide-binding</keyword>
<dbReference type="GO" id="GO:0003924">
    <property type="term" value="F:GTPase activity"/>
    <property type="evidence" value="ECO:0007669"/>
    <property type="project" value="InterPro"/>
</dbReference>
<keyword evidence="2" id="KW-0648">Protein biosynthesis</keyword>
<dbReference type="InterPro" id="IPR000795">
    <property type="entry name" value="T_Tr_GTP-bd_dom"/>
</dbReference>
<dbReference type="RefSeq" id="WP_165301293.1">
    <property type="nucleotide sequence ID" value="NZ_JAAKZZ010000334.1"/>
</dbReference>
<dbReference type="Gene3D" id="3.30.230.10">
    <property type="match status" value="1"/>
</dbReference>
<keyword evidence="3" id="KW-0342">GTP-binding</keyword>
<dbReference type="Pfam" id="PF00009">
    <property type="entry name" value="GTP_EFTU"/>
    <property type="match status" value="1"/>
</dbReference>
<name>A0A6G4X331_9ACTN</name>
<proteinExistence type="predicted"/>
<evidence type="ECO:0000256" key="4">
    <source>
        <dbReference type="SAM" id="MobiDB-lite"/>
    </source>
</evidence>
<comment type="caution">
    <text evidence="6">The sequence shown here is derived from an EMBL/GenBank/DDBJ whole genome shotgun (WGS) entry which is preliminary data.</text>
</comment>
<dbReference type="NCBIfam" id="TIGR00231">
    <property type="entry name" value="small_GTP"/>
    <property type="match status" value="1"/>
</dbReference>
<dbReference type="GO" id="GO:0005525">
    <property type="term" value="F:GTP binding"/>
    <property type="evidence" value="ECO:0007669"/>
    <property type="project" value="UniProtKB-KW"/>
</dbReference>
<dbReference type="PRINTS" id="PR00315">
    <property type="entry name" value="ELONGATNFCT"/>
</dbReference>
<dbReference type="Gene3D" id="3.40.50.300">
    <property type="entry name" value="P-loop containing nucleotide triphosphate hydrolases"/>
    <property type="match status" value="1"/>
</dbReference>
<reference evidence="6 7" key="1">
    <citation type="submission" date="2020-02" db="EMBL/GenBank/DDBJ databases">
        <title>Whole-genome analyses of novel actinobacteria.</title>
        <authorList>
            <person name="Sahin N."/>
            <person name="Tatar D."/>
        </authorList>
    </citation>
    <scope>NUCLEOTIDE SEQUENCE [LARGE SCALE GENOMIC DNA]</scope>
    <source>
        <strain evidence="6 7">SB3404</strain>
    </source>
</reference>
<dbReference type="SUPFAM" id="SSF52540">
    <property type="entry name" value="P-loop containing nucleoside triphosphate hydrolases"/>
    <property type="match status" value="1"/>
</dbReference>
<dbReference type="InterPro" id="IPR027417">
    <property type="entry name" value="P-loop_NTPase"/>
</dbReference>
<dbReference type="InterPro" id="IPR014721">
    <property type="entry name" value="Ribsml_uS5_D2-typ_fold_subgr"/>
</dbReference>
<accession>A0A6G4X331</accession>
<dbReference type="InterPro" id="IPR031157">
    <property type="entry name" value="G_TR_CS"/>
</dbReference>
<dbReference type="AlphaFoldDB" id="A0A6G4X331"/>
<dbReference type="SUPFAM" id="SSF54211">
    <property type="entry name" value="Ribosomal protein S5 domain 2-like"/>
    <property type="match status" value="1"/>
</dbReference>
<dbReference type="EMBL" id="JAAKZZ010000334">
    <property type="protein sequence ID" value="NGO71663.1"/>
    <property type="molecule type" value="Genomic_DNA"/>
</dbReference>
<dbReference type="PANTHER" id="PTHR43636">
    <property type="entry name" value="ELONGATION FACTOR G, MITOCHONDRIAL"/>
    <property type="match status" value="1"/>
</dbReference>
<dbReference type="PROSITE" id="PS51722">
    <property type="entry name" value="G_TR_2"/>
    <property type="match status" value="1"/>
</dbReference>
<keyword evidence="7" id="KW-1185">Reference proteome</keyword>
<evidence type="ECO:0000259" key="5">
    <source>
        <dbReference type="PROSITE" id="PS51722"/>
    </source>
</evidence>
<evidence type="ECO:0000313" key="7">
    <source>
        <dbReference type="Proteomes" id="UP000477722"/>
    </source>
</evidence>
<evidence type="ECO:0000313" key="6">
    <source>
        <dbReference type="EMBL" id="NGO71663.1"/>
    </source>
</evidence>
<feature type="compositionally biased region" description="Basic and acidic residues" evidence="4">
    <location>
        <begin position="306"/>
        <end position="324"/>
    </location>
</feature>
<dbReference type="PANTHER" id="PTHR43636:SF2">
    <property type="entry name" value="ELONGATION FACTOR G, MITOCHONDRIAL"/>
    <property type="match status" value="1"/>
</dbReference>
<dbReference type="InterPro" id="IPR020568">
    <property type="entry name" value="Ribosomal_Su5_D2-typ_SF"/>
</dbReference>
<sequence length="565" mass="60407">MHTRSTTRTLNIGILAHVDAGKTSLTERLLYDTGAIDRLGSVDSGDTRTDTGEIERRRGITIRAAVASFTVGGTQVNLIDTPGHADFVAEVERTLGVLDAAVLVLSSVEGVQARTRVLMRTLRRLRLPTLLFLNKIDRPGARDAGLLADIRRRLVPHPVPLTRVRDALAARTVDGSAHPVCHGSALSGEGVGPLVQALIRLFPAAAPPDGGAGAGSRATAAEPRGTVFAVRPEGAYLRLYEGEVAPRQRLTFLRREADGRTRGCAAALVRGGVRRIVRDRHRGCACQPCSPKLFEQGVPPGADLPSAERDVPRKGRGELRDRLSRARRLRRTGRGSPCPARSAGRPQAQKQVLAATLAAEYGIEADFAPSRTVCVERPVGTGEAYEEIRGRDHTGLWATVGLRVEPGERGSGPVFGYETELGALPRAFHQAIEDTVCTALREGPHGWAVTDCRVTLIRSGFASPVSTAGDFRGVTSRVLARALERAGTRVHEPCHMFEARVPLDALAPVASCLAGLEAELGDTSGGDGSWLLAGSIPARRVPEAERRLPGLTRGEGEWWSQVSGD</sequence>
<dbReference type="Proteomes" id="UP000477722">
    <property type="component" value="Unassembled WGS sequence"/>
</dbReference>
<feature type="non-terminal residue" evidence="6">
    <location>
        <position position="565"/>
    </location>
</feature>
<dbReference type="PROSITE" id="PS00301">
    <property type="entry name" value="G_TR_1"/>
    <property type="match status" value="1"/>
</dbReference>
<gene>
    <name evidence="6" type="ORF">G5C65_25595</name>
</gene>
<protein>
    <submittedName>
        <fullName evidence="6">GTP-binding protein</fullName>
    </submittedName>
</protein>
<feature type="domain" description="Tr-type G" evidence="5">
    <location>
        <begin position="7"/>
        <end position="209"/>
    </location>
</feature>
<evidence type="ECO:0000256" key="1">
    <source>
        <dbReference type="ARBA" id="ARBA00022741"/>
    </source>
</evidence>
<evidence type="ECO:0000256" key="2">
    <source>
        <dbReference type="ARBA" id="ARBA00022917"/>
    </source>
</evidence>
<feature type="region of interest" description="Disordered" evidence="4">
    <location>
        <begin position="297"/>
        <end position="349"/>
    </location>
</feature>
<dbReference type="GO" id="GO:0003746">
    <property type="term" value="F:translation elongation factor activity"/>
    <property type="evidence" value="ECO:0007669"/>
    <property type="project" value="TreeGrafter"/>
</dbReference>
<dbReference type="Pfam" id="PF03764">
    <property type="entry name" value="EFG_IV"/>
    <property type="match status" value="1"/>
</dbReference>
<dbReference type="SMART" id="SM00889">
    <property type="entry name" value="EFG_IV"/>
    <property type="match status" value="1"/>
</dbReference>
<organism evidence="6 7">
    <name type="scientific">Streptomyces boncukensis</name>
    <dbReference type="NCBI Taxonomy" id="2711219"/>
    <lineage>
        <taxon>Bacteria</taxon>
        <taxon>Bacillati</taxon>
        <taxon>Actinomycetota</taxon>
        <taxon>Actinomycetes</taxon>
        <taxon>Kitasatosporales</taxon>
        <taxon>Streptomycetaceae</taxon>
        <taxon>Streptomyces</taxon>
    </lineage>
</organism>
<dbReference type="InterPro" id="IPR005517">
    <property type="entry name" value="Transl_elong_EFG/EF2_IV"/>
</dbReference>